<keyword evidence="3" id="KW-1185">Reference proteome</keyword>
<proteinExistence type="predicted"/>
<evidence type="ECO:0000256" key="1">
    <source>
        <dbReference type="SAM" id="MobiDB-lite"/>
    </source>
</evidence>
<dbReference type="Proteomes" id="UP000078540">
    <property type="component" value="Unassembled WGS sequence"/>
</dbReference>
<organism evidence="2 3">
    <name type="scientific">Atta colombica</name>
    <dbReference type="NCBI Taxonomy" id="520822"/>
    <lineage>
        <taxon>Eukaryota</taxon>
        <taxon>Metazoa</taxon>
        <taxon>Ecdysozoa</taxon>
        <taxon>Arthropoda</taxon>
        <taxon>Hexapoda</taxon>
        <taxon>Insecta</taxon>
        <taxon>Pterygota</taxon>
        <taxon>Neoptera</taxon>
        <taxon>Endopterygota</taxon>
        <taxon>Hymenoptera</taxon>
        <taxon>Apocrita</taxon>
        <taxon>Aculeata</taxon>
        <taxon>Formicoidea</taxon>
        <taxon>Formicidae</taxon>
        <taxon>Myrmicinae</taxon>
        <taxon>Atta</taxon>
    </lineage>
</organism>
<name>A0A151HZA4_9HYME</name>
<feature type="compositionally biased region" description="Polar residues" evidence="1">
    <location>
        <begin position="1"/>
        <end position="12"/>
    </location>
</feature>
<sequence>MVMKSAQSSQTVPDRCDKRGRSANQSAGDRRDGSKGYTFPDPPIQRDQRRRAKEALPFTSASANKCCRQVNEPAAEDREIWRECAPTRVWWKRKTGGWTLRGKRQRQRRRTSHEVEEETRDGG</sequence>
<evidence type="ECO:0000313" key="2">
    <source>
        <dbReference type="EMBL" id="KYM77406.1"/>
    </source>
</evidence>
<gene>
    <name evidence="2" type="ORF">ALC53_12146</name>
</gene>
<accession>A0A151HZA4</accession>
<dbReference type="AlphaFoldDB" id="A0A151HZA4"/>
<reference evidence="2 3" key="1">
    <citation type="submission" date="2015-09" db="EMBL/GenBank/DDBJ databases">
        <title>Atta colombica WGS genome.</title>
        <authorList>
            <person name="Nygaard S."/>
            <person name="Hu H."/>
            <person name="Boomsma J."/>
            <person name="Zhang G."/>
        </authorList>
    </citation>
    <scope>NUCLEOTIDE SEQUENCE [LARGE SCALE GENOMIC DNA]</scope>
    <source>
        <strain evidence="2">Treedump-2</strain>
        <tissue evidence="2">Whole body</tissue>
    </source>
</reference>
<feature type="region of interest" description="Disordered" evidence="1">
    <location>
        <begin position="98"/>
        <end position="123"/>
    </location>
</feature>
<evidence type="ECO:0000313" key="3">
    <source>
        <dbReference type="Proteomes" id="UP000078540"/>
    </source>
</evidence>
<feature type="compositionally biased region" description="Basic residues" evidence="1">
    <location>
        <begin position="98"/>
        <end position="111"/>
    </location>
</feature>
<dbReference type="EMBL" id="KQ976699">
    <property type="protein sequence ID" value="KYM77406.1"/>
    <property type="molecule type" value="Genomic_DNA"/>
</dbReference>
<protein>
    <submittedName>
        <fullName evidence="2">Uncharacterized protein</fullName>
    </submittedName>
</protein>
<feature type="region of interest" description="Disordered" evidence="1">
    <location>
        <begin position="1"/>
        <end position="63"/>
    </location>
</feature>